<dbReference type="Proteomes" id="UP000298284">
    <property type="component" value="Unassembled WGS sequence"/>
</dbReference>
<organism evidence="1 2">
    <name type="scientific">Hymenobacter wooponensis</name>
    <dbReference type="NCBI Taxonomy" id="1525360"/>
    <lineage>
        <taxon>Bacteria</taxon>
        <taxon>Pseudomonadati</taxon>
        <taxon>Bacteroidota</taxon>
        <taxon>Cytophagia</taxon>
        <taxon>Cytophagales</taxon>
        <taxon>Hymenobacteraceae</taxon>
        <taxon>Hymenobacter</taxon>
    </lineage>
</organism>
<sequence length="278" mass="30435">MKRILLSLIFGSALGLSSCAIGLLEPVTLPEFEQSATPLPVKGLQSLVIGQRISFGEFQLGKVHRGWTSTRYYSGGGLRPGPSGLPVLDVLNLPAAQYLRNSSNKLQFSLEAGPRHSEIYCVNNVSSRELAVFTPIVRGPINITQDWKNTFTGLIVGPELDSVNVWNIVLTTSLADADSRNNPEPVVGLVGSNDEVLLRIQQVVRRSVKHPKTHQQVALPVPMPIGYQIMFRDQAIGFVDLQTPEGTVWLRTNMPPNMRFLAANTAATVMLWSRGIAL</sequence>
<comment type="caution">
    <text evidence="1">The sequence shown here is derived from an EMBL/GenBank/DDBJ whole genome shotgun (WGS) entry which is preliminary data.</text>
</comment>
<dbReference type="AlphaFoldDB" id="A0A4Z0MLB6"/>
<protein>
    <recommendedName>
        <fullName evidence="3">Lipoprotein</fullName>
    </recommendedName>
</protein>
<dbReference type="PROSITE" id="PS51257">
    <property type="entry name" value="PROKAR_LIPOPROTEIN"/>
    <property type="match status" value="1"/>
</dbReference>
<evidence type="ECO:0008006" key="3">
    <source>
        <dbReference type="Google" id="ProtNLM"/>
    </source>
</evidence>
<reference evidence="1 2" key="1">
    <citation type="submission" date="2019-04" db="EMBL/GenBank/DDBJ databases">
        <authorList>
            <person name="Feng G."/>
            <person name="Zhang J."/>
            <person name="Zhu H."/>
        </authorList>
    </citation>
    <scope>NUCLEOTIDE SEQUENCE [LARGE SCALE GENOMIC DNA]</scope>
    <source>
        <strain evidence="1 2">JCM 19491</strain>
    </source>
</reference>
<evidence type="ECO:0000313" key="1">
    <source>
        <dbReference type="EMBL" id="TGD80219.1"/>
    </source>
</evidence>
<proteinExistence type="predicted"/>
<keyword evidence="2" id="KW-1185">Reference proteome</keyword>
<dbReference type="RefSeq" id="WP_135530374.1">
    <property type="nucleotide sequence ID" value="NZ_SRKZ01000003.1"/>
</dbReference>
<dbReference type="OrthoDB" id="884564at2"/>
<dbReference type="EMBL" id="SRKZ01000003">
    <property type="protein sequence ID" value="TGD80219.1"/>
    <property type="molecule type" value="Genomic_DNA"/>
</dbReference>
<name>A0A4Z0MLB6_9BACT</name>
<gene>
    <name evidence="1" type="ORF">EU557_10245</name>
</gene>
<evidence type="ECO:0000313" key="2">
    <source>
        <dbReference type="Proteomes" id="UP000298284"/>
    </source>
</evidence>
<accession>A0A4Z0MLB6</accession>